<name>A0AAP8SMT5_9GAMM</name>
<dbReference type="InterPro" id="IPR038309">
    <property type="entry name" value="Rsd/AlgQ_sf"/>
</dbReference>
<evidence type="ECO:0000256" key="2">
    <source>
        <dbReference type="ARBA" id="ARBA00023163"/>
    </source>
</evidence>
<reference evidence="4 5" key="1">
    <citation type="submission" date="2018-01" db="EMBL/GenBank/DDBJ databases">
        <title>The draft genome sequence of Halioglobus japonicus S1-36.</title>
        <authorList>
            <person name="Du Z.-J."/>
            <person name="Shi M.-J."/>
        </authorList>
    </citation>
    <scope>NUCLEOTIDE SEQUENCE [LARGE SCALE GENOMIC DNA]</scope>
    <source>
        <strain evidence="4 5">S1-36</strain>
    </source>
</reference>
<evidence type="ECO:0000313" key="4">
    <source>
        <dbReference type="EMBL" id="PLW85907.1"/>
    </source>
</evidence>
<proteinExistence type="inferred from homology"/>
<gene>
    <name evidence="4" type="ORF">C0029_15075</name>
</gene>
<evidence type="ECO:0000256" key="1">
    <source>
        <dbReference type="ARBA" id="ARBA00023015"/>
    </source>
</evidence>
<organism evidence="4 5">
    <name type="scientific">Halioglobus japonicus</name>
    <dbReference type="NCBI Taxonomy" id="930805"/>
    <lineage>
        <taxon>Bacteria</taxon>
        <taxon>Pseudomonadati</taxon>
        <taxon>Pseudomonadota</taxon>
        <taxon>Gammaproteobacteria</taxon>
        <taxon>Cellvibrionales</taxon>
        <taxon>Halieaceae</taxon>
        <taxon>Halioglobus</taxon>
    </lineage>
</organism>
<evidence type="ECO:0000313" key="5">
    <source>
        <dbReference type="Proteomes" id="UP000235162"/>
    </source>
</evidence>
<dbReference type="EMBL" id="PKUR01000003">
    <property type="protein sequence ID" value="PLW85907.1"/>
    <property type="molecule type" value="Genomic_DNA"/>
</dbReference>
<dbReference type="Pfam" id="PF04353">
    <property type="entry name" value="Rsd_AlgQ"/>
    <property type="match status" value="1"/>
</dbReference>
<protein>
    <submittedName>
        <fullName evidence="4">Rsd/AlgQ family anti-sigma factor</fullName>
    </submittedName>
</protein>
<dbReference type="Gene3D" id="1.20.120.1370">
    <property type="entry name" value="Regulator of RNA polymerase sigma(70) subunit, domain 4"/>
    <property type="match status" value="1"/>
</dbReference>
<keyword evidence="1 3" id="KW-0805">Transcription regulation</keyword>
<accession>A0AAP8SMT5</accession>
<keyword evidence="2 3" id="KW-0804">Transcription</keyword>
<dbReference type="Proteomes" id="UP000235162">
    <property type="component" value="Unassembled WGS sequence"/>
</dbReference>
<sequence length="161" mass="17542">MQRISAMPNASPDPQVQFAAVEELLTRWLKERREVLGKYTEIAVAIDGVLGPDGVATRQAALCQILVDYVSVGHFEVFHELLAEAESFGDGTSSLAQNVMPAIADTTEVIMAYDEKYGEGVGTEKKLKRDLSALGEALEARFALEDQLIAGLHNSHRRQAG</sequence>
<keyword evidence="5" id="KW-1185">Reference proteome</keyword>
<comment type="similarity">
    <text evidence="3">Belongs to the Rsd/AlgQ family.</text>
</comment>
<comment type="caution">
    <text evidence="4">The sequence shown here is derived from an EMBL/GenBank/DDBJ whole genome shotgun (WGS) entry which is preliminary data.</text>
</comment>
<dbReference type="PIRSF" id="PIRSF016548">
    <property type="entry name" value="Rsd_AlgQ"/>
    <property type="match status" value="1"/>
</dbReference>
<evidence type="ECO:0000256" key="3">
    <source>
        <dbReference type="RuleBase" id="RU004409"/>
    </source>
</evidence>
<dbReference type="InterPro" id="IPR007448">
    <property type="entry name" value="Sigma70_reg_Rsd_AlgQ"/>
</dbReference>
<dbReference type="GO" id="GO:0006355">
    <property type="term" value="P:regulation of DNA-templated transcription"/>
    <property type="evidence" value="ECO:0007669"/>
    <property type="project" value="InterPro"/>
</dbReference>
<dbReference type="AlphaFoldDB" id="A0AAP8SMT5"/>